<evidence type="ECO:0000256" key="2">
    <source>
        <dbReference type="ARBA" id="ARBA00006850"/>
    </source>
</evidence>
<proteinExistence type="inferred from homology"/>
<evidence type="ECO:0000259" key="10">
    <source>
        <dbReference type="PROSITE" id="PS52002"/>
    </source>
</evidence>
<evidence type="ECO:0000256" key="6">
    <source>
        <dbReference type="ARBA" id="ARBA00023187"/>
    </source>
</evidence>
<dbReference type="Gene3D" id="2.30.30.100">
    <property type="match status" value="1"/>
</dbReference>
<dbReference type="InterPro" id="IPR047575">
    <property type="entry name" value="Sm"/>
</dbReference>
<dbReference type="PANTHER" id="PTHR15588">
    <property type="entry name" value="LSM1"/>
    <property type="match status" value="1"/>
</dbReference>
<comment type="function">
    <text evidence="9">Plays role in pre-mRNA splicing as component of the U4/U6-U5 tri-snRNP complex that is involved in spliceosome assembly, and as component of the precatalytic spliceosome (spliceosome B complex). The heptameric LSM2-8 complex binds specifically to the 3'-terminal U-tract of U6 snRNA.</text>
</comment>
<dbReference type="InterPro" id="IPR010920">
    <property type="entry name" value="LSM_dom_sf"/>
</dbReference>
<keyword evidence="8 9" id="KW-0687">Ribonucleoprotein</keyword>
<feature type="domain" description="Sm" evidence="10">
    <location>
        <begin position="1"/>
        <end position="75"/>
    </location>
</feature>
<dbReference type="InterPro" id="IPR034103">
    <property type="entry name" value="Lsm8"/>
</dbReference>
<dbReference type="InterPro" id="IPR001163">
    <property type="entry name" value="Sm_dom_euk/arc"/>
</dbReference>
<evidence type="ECO:0000256" key="7">
    <source>
        <dbReference type="ARBA" id="ARBA00023242"/>
    </source>
</evidence>
<dbReference type="Proteomes" id="UP000182259">
    <property type="component" value="Chromosome I"/>
</dbReference>
<dbReference type="Pfam" id="PF01423">
    <property type="entry name" value="LSM"/>
    <property type="match status" value="1"/>
</dbReference>
<comment type="similarity">
    <text evidence="2 9">Belongs to the snRNP Sm proteins family.</text>
</comment>
<keyword evidence="3 9" id="KW-0507">mRNA processing</keyword>
<evidence type="ECO:0000256" key="1">
    <source>
        <dbReference type="ARBA" id="ARBA00004123"/>
    </source>
</evidence>
<dbReference type="PROSITE" id="PS52002">
    <property type="entry name" value="SM"/>
    <property type="match status" value="1"/>
</dbReference>
<evidence type="ECO:0000313" key="11">
    <source>
        <dbReference type="EMBL" id="SGZ48366.1"/>
    </source>
</evidence>
<dbReference type="PANTHER" id="PTHR15588:SF9">
    <property type="entry name" value="U6 SNRNA-ASSOCIATED SM-LIKE PROTEIN LSM8"/>
    <property type="match status" value="1"/>
</dbReference>
<dbReference type="EMBL" id="LT635764">
    <property type="protein sequence ID" value="SGZ48366.1"/>
    <property type="molecule type" value="Genomic_DNA"/>
</dbReference>
<keyword evidence="4 9" id="KW-0747">Spliceosome</keyword>
<dbReference type="SUPFAM" id="SSF50182">
    <property type="entry name" value="Sm-like ribonucleoproteins"/>
    <property type="match status" value="1"/>
</dbReference>
<evidence type="ECO:0000256" key="9">
    <source>
        <dbReference type="RuleBase" id="RU365048"/>
    </source>
</evidence>
<evidence type="ECO:0000256" key="4">
    <source>
        <dbReference type="ARBA" id="ARBA00022728"/>
    </source>
</evidence>
<dbReference type="GO" id="GO:0046540">
    <property type="term" value="C:U4/U6 x U5 tri-snRNP complex"/>
    <property type="evidence" value="ECO:0007669"/>
    <property type="project" value="UniProtKB-UniRule"/>
</dbReference>
<evidence type="ECO:0000256" key="5">
    <source>
        <dbReference type="ARBA" id="ARBA00022884"/>
    </source>
</evidence>
<keyword evidence="6 9" id="KW-0508">mRNA splicing</keyword>
<dbReference type="AlphaFoldDB" id="A0A1L0B9Y6"/>
<evidence type="ECO:0000256" key="8">
    <source>
        <dbReference type="ARBA" id="ARBA00023274"/>
    </source>
</evidence>
<reference evidence="11 12" key="1">
    <citation type="submission" date="2016-10" db="EMBL/GenBank/DDBJ databases">
        <authorList>
            <person name="de Groot N.N."/>
        </authorList>
    </citation>
    <scope>NUCLEOTIDE SEQUENCE [LARGE SCALE GENOMIC DNA]</scope>
    <source>
        <strain evidence="11 12">PYCC 4715</strain>
    </source>
</reference>
<keyword evidence="7 9" id="KW-0539">Nucleus</keyword>
<dbReference type="GO" id="GO:0000398">
    <property type="term" value="P:mRNA splicing, via spliceosome"/>
    <property type="evidence" value="ECO:0007669"/>
    <property type="project" value="UniProtKB-UniRule"/>
</dbReference>
<dbReference type="SMART" id="SM00651">
    <property type="entry name" value="Sm"/>
    <property type="match status" value="1"/>
</dbReference>
<sequence length="95" mass="10525">MSSLKEYLGKKVRVITTDGRLFEGTLECFDHSTNLVIAHTVEWIIHANEENESLSLGVYLLRGSSVVCVGEVDETQGLDWMSVKGDDLKGTKNPL</sequence>
<name>A0A1L0B9Y6_9ASCO</name>
<dbReference type="CDD" id="cd01727">
    <property type="entry name" value="LSm8"/>
    <property type="match status" value="1"/>
</dbReference>
<keyword evidence="5 9" id="KW-0694">RNA-binding</keyword>
<gene>
    <name evidence="9" type="primary">LSM8</name>
    <name evidence="11" type="ORF">SAMEA4029009_CIC11G00000005736</name>
</gene>
<comment type="subunit">
    <text evidence="9">LSm subunits form a heteromer with a doughnut shape.</text>
</comment>
<protein>
    <recommendedName>
        <fullName evidence="9">LSM2-LSM8 complex subunit LSM8</fullName>
    </recommendedName>
</protein>
<dbReference type="InterPro" id="IPR044642">
    <property type="entry name" value="PTHR15588"/>
</dbReference>
<evidence type="ECO:0000313" key="12">
    <source>
        <dbReference type="Proteomes" id="UP000182259"/>
    </source>
</evidence>
<dbReference type="GO" id="GO:0005688">
    <property type="term" value="C:U6 snRNP"/>
    <property type="evidence" value="ECO:0007669"/>
    <property type="project" value="UniProtKB-UniRule"/>
</dbReference>
<dbReference type="GO" id="GO:0003729">
    <property type="term" value="F:mRNA binding"/>
    <property type="evidence" value="ECO:0007669"/>
    <property type="project" value="TreeGrafter"/>
</dbReference>
<organism evidence="11 12">
    <name type="scientific">Sungouiella intermedia</name>
    <dbReference type="NCBI Taxonomy" id="45354"/>
    <lineage>
        <taxon>Eukaryota</taxon>
        <taxon>Fungi</taxon>
        <taxon>Dikarya</taxon>
        <taxon>Ascomycota</taxon>
        <taxon>Saccharomycotina</taxon>
        <taxon>Pichiomycetes</taxon>
        <taxon>Metschnikowiaceae</taxon>
        <taxon>Sungouiella</taxon>
    </lineage>
</organism>
<dbReference type="GO" id="GO:0071011">
    <property type="term" value="C:precatalytic spliceosome"/>
    <property type="evidence" value="ECO:0007669"/>
    <property type="project" value="TreeGrafter"/>
</dbReference>
<accession>A0A1L0B9Y6</accession>
<comment type="subcellular location">
    <subcellularLocation>
        <location evidence="1 9">Nucleus</location>
    </subcellularLocation>
</comment>
<evidence type="ECO:0000256" key="3">
    <source>
        <dbReference type="ARBA" id="ARBA00022664"/>
    </source>
</evidence>